<dbReference type="AlphaFoldDB" id="A0A917WVM5"/>
<sequence>MEVVTILHSAPPAALCLTSHMPKLRRVTERGDCMGRAPESDSKRDTDPSRIHLCSRVVIDFDPAAPFPELRQLVAAVRRSDWPAVAAFFAGVTDPDDHEYAVRLVADVPGSDAFLQAAAQREPGTLAQVLHAARLISVGWDIRSGARANRVSAEQFAGFHDHLRRAERILIDVTALEPGNSSAWVQRLKINRGLQLGQAEVRRRYDRLSRHVPHLYIGQAQVVQQFCQKWGGTDEKLHAFALECLRGAPGGSLAPISLLEAHLEIGMDWQNEANTVAYLRRPEVRTEIDEARARSVGHPDFRASGYRAITAHNNFALLYAKMGDLAAARPHFEFIGNHGGGFFWGYFGDEKIVFSALRSRALKA</sequence>
<name>A0A917WVM5_9ACTN</name>
<proteinExistence type="predicted"/>
<evidence type="ECO:0000256" key="1">
    <source>
        <dbReference type="SAM" id="MobiDB-lite"/>
    </source>
</evidence>
<reference evidence="2" key="1">
    <citation type="journal article" date="2014" name="Int. J. Syst. Evol. Microbiol.">
        <title>Complete genome sequence of Corynebacterium casei LMG S-19264T (=DSM 44701T), isolated from a smear-ripened cheese.</title>
        <authorList>
            <consortium name="US DOE Joint Genome Institute (JGI-PGF)"/>
            <person name="Walter F."/>
            <person name="Albersmeier A."/>
            <person name="Kalinowski J."/>
            <person name="Ruckert C."/>
        </authorList>
    </citation>
    <scope>NUCLEOTIDE SEQUENCE</scope>
    <source>
        <strain evidence="2">JCM 19831</strain>
    </source>
</reference>
<reference evidence="2" key="2">
    <citation type="submission" date="2020-09" db="EMBL/GenBank/DDBJ databases">
        <authorList>
            <person name="Sun Q."/>
            <person name="Ohkuma M."/>
        </authorList>
    </citation>
    <scope>NUCLEOTIDE SEQUENCE</scope>
    <source>
        <strain evidence="2">JCM 19831</strain>
    </source>
</reference>
<keyword evidence="3" id="KW-1185">Reference proteome</keyword>
<gene>
    <name evidence="2" type="ORF">GCM10007977_038190</name>
</gene>
<comment type="caution">
    <text evidence="2">The sequence shown here is derived from an EMBL/GenBank/DDBJ whole genome shotgun (WGS) entry which is preliminary data.</text>
</comment>
<organism evidence="2 3">
    <name type="scientific">Dactylosporangium sucinum</name>
    <dbReference type="NCBI Taxonomy" id="1424081"/>
    <lineage>
        <taxon>Bacteria</taxon>
        <taxon>Bacillati</taxon>
        <taxon>Actinomycetota</taxon>
        <taxon>Actinomycetes</taxon>
        <taxon>Micromonosporales</taxon>
        <taxon>Micromonosporaceae</taxon>
        <taxon>Dactylosporangium</taxon>
    </lineage>
</organism>
<evidence type="ECO:0000313" key="2">
    <source>
        <dbReference type="EMBL" id="GGM33155.1"/>
    </source>
</evidence>
<dbReference type="EMBL" id="BMPI01000017">
    <property type="protein sequence ID" value="GGM33155.1"/>
    <property type="molecule type" value="Genomic_DNA"/>
</dbReference>
<protein>
    <submittedName>
        <fullName evidence="2">Uncharacterized protein</fullName>
    </submittedName>
</protein>
<evidence type="ECO:0000313" key="3">
    <source>
        <dbReference type="Proteomes" id="UP000642070"/>
    </source>
</evidence>
<accession>A0A917WVM5</accession>
<dbReference type="Proteomes" id="UP000642070">
    <property type="component" value="Unassembled WGS sequence"/>
</dbReference>
<feature type="region of interest" description="Disordered" evidence="1">
    <location>
        <begin position="29"/>
        <end position="48"/>
    </location>
</feature>